<reference evidence="2 3" key="1">
    <citation type="journal article" date="2018" name="Genome Biol. Evol.">
        <title>Multiple Roots of Fruiting Body Formation in Amoebozoa.</title>
        <authorList>
            <person name="Hillmann F."/>
            <person name="Forbes G."/>
            <person name="Novohradska S."/>
            <person name="Ferling I."/>
            <person name="Riege K."/>
            <person name="Groth M."/>
            <person name="Westermann M."/>
            <person name="Marz M."/>
            <person name="Spaller T."/>
            <person name="Winckler T."/>
            <person name="Schaap P."/>
            <person name="Glockner G."/>
        </authorList>
    </citation>
    <scope>NUCLEOTIDE SEQUENCE [LARGE SCALE GENOMIC DNA]</scope>
    <source>
        <strain evidence="2 3">Jena</strain>
    </source>
</reference>
<name>A0A2P6NTK5_9EUKA</name>
<feature type="region of interest" description="Disordered" evidence="1">
    <location>
        <begin position="762"/>
        <end position="784"/>
    </location>
</feature>
<protein>
    <submittedName>
        <fullName evidence="2">Uncharacterized protein</fullName>
    </submittedName>
</protein>
<comment type="caution">
    <text evidence="2">The sequence shown here is derived from an EMBL/GenBank/DDBJ whole genome shotgun (WGS) entry which is preliminary data.</text>
</comment>
<sequence>MLKAYETSNAALGPPLRLVLHWIDDMWTQEIEHQARKNKSAVPASTAFEYQESLGFCLLEPLKSKQRKSYENESRFLSPRPVIVIDSSSPLYSNLKRCTVTVKLLTGDGTPLDPIDQGRLMAPQGKQTVLSIAHSRTPPMAVKISGKLEMRTLSLGFVIDYETCDGKTGQAYLTSNMFNLVRDRHREKKKWSTRTDLLELDNQSNLSLSPLLVQTDCGKHTTLMVLSITISCVAVLLGMEAGNKGTLLPRRFTPQTADSLPPHKRLETGSTNTYSISWKRASELKTSKPNEERHPLCVRVDVYWPDLSSTQSLSFSVPGVTVVLLFPHIFIHCHTLKDAVFIVYSLGSPASTRPATEVPASIAYDTRGTDAFSLLEPLKSKQRKSYENESRFLSPRPIIVIDSTSSLYHNLKSCTVTVKLLTGDGTPLDPIDQDRLTGPQGKNAVLSNAHGRTPPMALKISGKSEMRTLSLGFVIDYETCDGKTGQAYLTSNMFNLVRDRHRERRKWIPRTNLFELGTSGIYLDDQLLPPTLPFRSQLDVSFSPEKVQAWRLCDVGQWKPPSCQLMSLAVVSALDKRTLSNEYPILRHVTTGGGDKEWIDELWELEVNGRNRHASTARETEMSISPDAPPPAHFQLVEPLRAKQRKSYERENRFFTPRPIISLDSSSYLVNNLKTCVVTVRLLDESGSPFDMNEQDHLDGPFGKQLPFSIPHRRTPPLAVKLCARSEAKTARLGFLIQYETKDGIRGLIELESNPFDLERDRTTEKKTVRGSSSRRCKLKRETV</sequence>
<dbReference type="AlphaFoldDB" id="A0A2P6NTK5"/>
<evidence type="ECO:0000313" key="2">
    <source>
        <dbReference type="EMBL" id="PRP87188.1"/>
    </source>
</evidence>
<evidence type="ECO:0000313" key="3">
    <source>
        <dbReference type="Proteomes" id="UP000241769"/>
    </source>
</evidence>
<organism evidence="2 3">
    <name type="scientific">Planoprotostelium fungivorum</name>
    <dbReference type="NCBI Taxonomy" id="1890364"/>
    <lineage>
        <taxon>Eukaryota</taxon>
        <taxon>Amoebozoa</taxon>
        <taxon>Evosea</taxon>
        <taxon>Variosea</taxon>
        <taxon>Cavosteliida</taxon>
        <taxon>Cavosteliaceae</taxon>
        <taxon>Planoprotostelium</taxon>
    </lineage>
</organism>
<evidence type="ECO:0000256" key="1">
    <source>
        <dbReference type="SAM" id="MobiDB-lite"/>
    </source>
</evidence>
<dbReference type="EMBL" id="MDYQ01000022">
    <property type="protein sequence ID" value="PRP87188.1"/>
    <property type="molecule type" value="Genomic_DNA"/>
</dbReference>
<dbReference type="Proteomes" id="UP000241769">
    <property type="component" value="Unassembled WGS sequence"/>
</dbReference>
<dbReference type="InParanoid" id="A0A2P6NTK5"/>
<feature type="compositionally biased region" description="Basic residues" evidence="1">
    <location>
        <begin position="773"/>
        <end position="784"/>
    </location>
</feature>
<keyword evidence="3" id="KW-1185">Reference proteome</keyword>
<gene>
    <name evidence="2" type="ORF">PROFUN_01450</name>
</gene>
<proteinExistence type="predicted"/>
<accession>A0A2P6NTK5</accession>